<protein>
    <submittedName>
        <fullName evidence="2">Uncharacterized protein</fullName>
    </submittedName>
</protein>
<proteinExistence type="predicted"/>
<evidence type="ECO:0000256" key="1">
    <source>
        <dbReference type="SAM" id="MobiDB-lite"/>
    </source>
</evidence>
<comment type="caution">
    <text evidence="2">The sequence shown here is derived from an EMBL/GenBank/DDBJ whole genome shotgun (WGS) entry which is preliminary data.</text>
</comment>
<reference evidence="2 3" key="1">
    <citation type="journal article" date="2018" name="IMA Fungus">
        <title>IMA Genome-F 10: Nine draft genome sequences of Claviceps purpurea s.lat., including C. arundinis, C. humidiphila, and C. cf. spartinae, pseudomolecules for the pitch canker pathogen Fusarium circinatum, draft genome of Davidsoniella eucalypti, Grosmannia galeiformis, Quambalaria eucalypti, and Teratosphaeria destructans.</title>
        <authorList>
            <person name="Wingfield B.D."/>
            <person name="Liu M."/>
            <person name="Nguyen H.D."/>
            <person name="Lane F.A."/>
            <person name="Morgan S.W."/>
            <person name="De Vos L."/>
            <person name="Wilken P.M."/>
            <person name="Duong T.A."/>
            <person name="Aylward J."/>
            <person name="Coetzee M.P."/>
            <person name="Dadej K."/>
            <person name="De Beer Z.W."/>
            <person name="Findlay W."/>
            <person name="Havenga M."/>
            <person name="Kolarik M."/>
            <person name="Menzies J.G."/>
            <person name="Naidoo K."/>
            <person name="Pochopski O."/>
            <person name="Shoukouhi P."/>
            <person name="Santana Q.C."/>
            <person name="Seifert K.A."/>
            <person name="Soal N."/>
            <person name="Steenkamp E.T."/>
            <person name="Tatham C.T."/>
            <person name="van der Nest M.A."/>
            <person name="Wingfield M.J."/>
        </authorList>
    </citation>
    <scope>NUCLEOTIDE SEQUENCE [LARGE SCALE GENOMIC DNA]</scope>
    <source>
        <strain evidence="2">CMW44962</strain>
    </source>
</reference>
<dbReference type="Proteomes" id="UP001138500">
    <property type="component" value="Unassembled WGS sequence"/>
</dbReference>
<evidence type="ECO:0000313" key="3">
    <source>
        <dbReference type="Proteomes" id="UP001138500"/>
    </source>
</evidence>
<sequence>MPLGGYLGSQLHPAPRHPIHPPPHPRPHPPHRQEPHRRLLRLRLLHRHPLRPLHPLPRHRHLRPIHRLRRHQRRPQRPPRRHHHLPRRRRPGPLRLHPRPLRPGGDAVPEGLRTGLHPAAARLCAPAGLLCELQRAHAGPGCRLVGPGLRGGRWAEGRGPV</sequence>
<accession>A0A9W7SR57</accession>
<organism evidence="2 3">
    <name type="scientific">Teratosphaeria destructans</name>
    <dbReference type="NCBI Taxonomy" id="418781"/>
    <lineage>
        <taxon>Eukaryota</taxon>
        <taxon>Fungi</taxon>
        <taxon>Dikarya</taxon>
        <taxon>Ascomycota</taxon>
        <taxon>Pezizomycotina</taxon>
        <taxon>Dothideomycetes</taxon>
        <taxon>Dothideomycetidae</taxon>
        <taxon>Mycosphaerellales</taxon>
        <taxon>Teratosphaeriaceae</taxon>
        <taxon>Teratosphaeria</taxon>
    </lineage>
</organism>
<feature type="compositionally biased region" description="Basic residues" evidence="1">
    <location>
        <begin position="50"/>
        <end position="100"/>
    </location>
</feature>
<feature type="compositionally biased region" description="Basic residues" evidence="1">
    <location>
        <begin position="14"/>
        <end position="30"/>
    </location>
</feature>
<evidence type="ECO:0000313" key="2">
    <source>
        <dbReference type="EMBL" id="KAH9827058.1"/>
    </source>
</evidence>
<gene>
    <name evidence="2" type="ORF">Tdes44962_MAKER09862</name>
</gene>
<name>A0A9W7SR57_9PEZI</name>
<reference evidence="2 3" key="2">
    <citation type="journal article" date="2021" name="Curr. Genet.">
        <title>Genetic response to nitrogen starvation in the aggressive Eucalyptus foliar pathogen Teratosphaeria destructans.</title>
        <authorList>
            <person name="Havenga M."/>
            <person name="Wingfield B.D."/>
            <person name="Wingfield M.J."/>
            <person name="Dreyer L.L."/>
            <person name="Roets F."/>
            <person name="Aylward J."/>
        </authorList>
    </citation>
    <scope>NUCLEOTIDE SEQUENCE [LARGE SCALE GENOMIC DNA]</scope>
    <source>
        <strain evidence="2">CMW44962</strain>
    </source>
</reference>
<feature type="region of interest" description="Disordered" evidence="1">
    <location>
        <begin position="50"/>
        <end position="106"/>
    </location>
</feature>
<dbReference type="EMBL" id="RIBY02001921">
    <property type="protein sequence ID" value="KAH9827058.1"/>
    <property type="molecule type" value="Genomic_DNA"/>
</dbReference>
<keyword evidence="3" id="KW-1185">Reference proteome</keyword>
<feature type="region of interest" description="Disordered" evidence="1">
    <location>
        <begin position="1"/>
        <end position="35"/>
    </location>
</feature>
<dbReference type="AlphaFoldDB" id="A0A9W7SR57"/>